<organism evidence="7 8">
    <name type="scientific">Chelatococcus reniformis</name>
    <dbReference type="NCBI Taxonomy" id="1494448"/>
    <lineage>
        <taxon>Bacteria</taxon>
        <taxon>Pseudomonadati</taxon>
        <taxon>Pseudomonadota</taxon>
        <taxon>Alphaproteobacteria</taxon>
        <taxon>Hyphomicrobiales</taxon>
        <taxon>Chelatococcaceae</taxon>
        <taxon>Chelatococcus</taxon>
    </lineage>
</organism>
<feature type="transmembrane region" description="Helical" evidence="6">
    <location>
        <begin position="231"/>
        <end position="255"/>
    </location>
</feature>
<dbReference type="AlphaFoldDB" id="A0A916USQ9"/>
<dbReference type="GO" id="GO:0015209">
    <property type="term" value="F:cytosine transmembrane transporter activity"/>
    <property type="evidence" value="ECO:0007669"/>
    <property type="project" value="InterPro"/>
</dbReference>
<sequence length="430" mass="44097">MAERTIADGQDIIWPVPLAARRGLVRPAFAWSGFTSAFASILVGARLQAELGTLDALLASILGSWLLFIYSAAIGFAAGRWGLNSQLMLTAVFGRVGAILPGVLLAALVAGWFGFHVMLTTAVLADATGLASAPTGWLLLFGLLFAAPVVSGLSRGFNVTAIAFPAMILFAVAVAVRDIGPSLGTVFDGPLSGTLSFGTGVGVVFGMFVVSGTMTGDIVRYCRTGNEAIHAMAIGFIVSNLLFLILGVLIGAAHVRLDDLFTRGDPLSLLLLGLIVLSHWTTCDACLANASVTLKSAFPRVSWALVSGGAAALGLVLALGGVVDDVFDWGILLSAVVPPIGGIIVADYYVVRGHIGFSRARDVRCNAAALVALAAAVAIALVIRADFMGDMTPLVGAPVAGLLYLMLATLAPHSLGAGLGRGSLGAEAID</sequence>
<feature type="transmembrane region" description="Helical" evidence="6">
    <location>
        <begin position="57"/>
        <end position="79"/>
    </location>
</feature>
<keyword evidence="3 6" id="KW-0812">Transmembrane</keyword>
<gene>
    <name evidence="7" type="primary">codB</name>
    <name evidence="7" type="ORF">GCM10010994_50530</name>
</gene>
<dbReference type="GO" id="GO:0005886">
    <property type="term" value="C:plasma membrane"/>
    <property type="evidence" value="ECO:0007669"/>
    <property type="project" value="TreeGrafter"/>
</dbReference>
<dbReference type="Pfam" id="PF02133">
    <property type="entry name" value="Transp_cyt_pur"/>
    <property type="match status" value="1"/>
</dbReference>
<keyword evidence="5 6" id="KW-0472">Membrane</keyword>
<protein>
    <submittedName>
        <fullName evidence="7">Cytosine permease</fullName>
    </submittedName>
</protein>
<dbReference type="PANTHER" id="PTHR30569">
    <property type="entry name" value="CYTOSINE TRANSPORTER CODB"/>
    <property type="match status" value="1"/>
</dbReference>
<evidence type="ECO:0000256" key="1">
    <source>
        <dbReference type="ARBA" id="ARBA00004141"/>
    </source>
</evidence>
<evidence type="ECO:0000256" key="5">
    <source>
        <dbReference type="ARBA" id="ARBA00023136"/>
    </source>
</evidence>
<comment type="subcellular location">
    <subcellularLocation>
        <location evidence="1">Membrane</location>
        <topology evidence="1">Multi-pass membrane protein</topology>
    </subcellularLocation>
</comment>
<dbReference type="Proteomes" id="UP000637002">
    <property type="component" value="Unassembled WGS sequence"/>
</dbReference>
<feature type="transmembrane region" description="Helical" evidence="6">
    <location>
        <begin position="91"/>
        <end position="115"/>
    </location>
</feature>
<accession>A0A916USQ9</accession>
<evidence type="ECO:0000256" key="2">
    <source>
        <dbReference type="ARBA" id="ARBA00008974"/>
    </source>
</evidence>
<proteinExistence type="inferred from homology"/>
<dbReference type="RefSeq" id="WP_188611961.1">
    <property type="nucleotide sequence ID" value="NZ_BMGG01000010.1"/>
</dbReference>
<dbReference type="EMBL" id="BMGG01000010">
    <property type="protein sequence ID" value="GGC86523.1"/>
    <property type="molecule type" value="Genomic_DNA"/>
</dbReference>
<dbReference type="InterPro" id="IPR030191">
    <property type="entry name" value="CodB"/>
</dbReference>
<name>A0A916USQ9_9HYPH</name>
<feature type="transmembrane region" description="Helical" evidence="6">
    <location>
        <begin position="267"/>
        <end position="290"/>
    </location>
</feature>
<evidence type="ECO:0000256" key="3">
    <source>
        <dbReference type="ARBA" id="ARBA00022692"/>
    </source>
</evidence>
<feature type="transmembrane region" description="Helical" evidence="6">
    <location>
        <begin position="157"/>
        <end position="176"/>
    </location>
</feature>
<reference evidence="7" key="2">
    <citation type="submission" date="2020-09" db="EMBL/GenBank/DDBJ databases">
        <authorList>
            <person name="Sun Q."/>
            <person name="Zhou Y."/>
        </authorList>
    </citation>
    <scope>NUCLEOTIDE SEQUENCE</scope>
    <source>
        <strain evidence="7">CGMCC 1.12919</strain>
    </source>
</reference>
<feature type="transmembrane region" description="Helical" evidence="6">
    <location>
        <begin position="196"/>
        <end position="219"/>
    </location>
</feature>
<evidence type="ECO:0000313" key="7">
    <source>
        <dbReference type="EMBL" id="GGC86523.1"/>
    </source>
</evidence>
<comment type="similarity">
    <text evidence="2">Belongs to the purine-cytosine permease (2.A.39) family.</text>
</comment>
<feature type="transmembrane region" description="Helical" evidence="6">
    <location>
        <begin position="127"/>
        <end position="150"/>
    </location>
</feature>
<evidence type="ECO:0000256" key="4">
    <source>
        <dbReference type="ARBA" id="ARBA00022989"/>
    </source>
</evidence>
<feature type="transmembrane region" description="Helical" evidence="6">
    <location>
        <begin position="329"/>
        <end position="351"/>
    </location>
</feature>
<dbReference type="PANTHER" id="PTHR30569:SF0">
    <property type="entry name" value="CYTOSINE PERMEASE"/>
    <property type="match status" value="1"/>
</dbReference>
<dbReference type="Gene3D" id="1.10.4160.10">
    <property type="entry name" value="Hydantoin permease"/>
    <property type="match status" value="1"/>
</dbReference>
<reference evidence="7" key="1">
    <citation type="journal article" date="2014" name="Int. J. Syst. Evol. Microbiol.">
        <title>Complete genome sequence of Corynebacterium casei LMG S-19264T (=DSM 44701T), isolated from a smear-ripened cheese.</title>
        <authorList>
            <consortium name="US DOE Joint Genome Institute (JGI-PGF)"/>
            <person name="Walter F."/>
            <person name="Albersmeier A."/>
            <person name="Kalinowski J."/>
            <person name="Ruckert C."/>
        </authorList>
    </citation>
    <scope>NUCLEOTIDE SEQUENCE</scope>
    <source>
        <strain evidence="7">CGMCC 1.12919</strain>
    </source>
</reference>
<evidence type="ECO:0000256" key="6">
    <source>
        <dbReference type="SAM" id="Phobius"/>
    </source>
</evidence>
<keyword evidence="8" id="KW-1185">Reference proteome</keyword>
<feature type="transmembrane region" description="Helical" evidence="6">
    <location>
        <begin position="302"/>
        <end position="323"/>
    </location>
</feature>
<comment type="caution">
    <text evidence="7">The sequence shown here is derived from an EMBL/GenBank/DDBJ whole genome shotgun (WGS) entry which is preliminary data.</text>
</comment>
<keyword evidence="4 6" id="KW-1133">Transmembrane helix</keyword>
<feature type="transmembrane region" description="Helical" evidence="6">
    <location>
        <begin position="391"/>
        <end position="411"/>
    </location>
</feature>
<dbReference type="InterPro" id="IPR001248">
    <property type="entry name" value="Pur-cyt_permease"/>
</dbReference>
<feature type="transmembrane region" description="Helical" evidence="6">
    <location>
        <begin position="28"/>
        <end position="45"/>
    </location>
</feature>
<feature type="transmembrane region" description="Helical" evidence="6">
    <location>
        <begin position="363"/>
        <end position="385"/>
    </location>
</feature>
<evidence type="ECO:0000313" key="8">
    <source>
        <dbReference type="Proteomes" id="UP000637002"/>
    </source>
</evidence>